<dbReference type="GO" id="GO:0030424">
    <property type="term" value="C:axon"/>
    <property type="evidence" value="ECO:0007669"/>
    <property type="project" value="TreeGrafter"/>
</dbReference>
<dbReference type="GO" id="GO:0048675">
    <property type="term" value="P:axon extension"/>
    <property type="evidence" value="ECO:0007669"/>
    <property type="project" value="TreeGrafter"/>
</dbReference>
<evidence type="ECO:0000313" key="3">
    <source>
        <dbReference type="Ensembl" id="ENSACDP00005018646.1"/>
    </source>
</evidence>
<protein>
    <recommendedName>
        <fullName evidence="5">Sjoegren syndrome nuclear autoantigen 1</fullName>
    </recommendedName>
</protein>
<dbReference type="GO" id="GO:0036064">
    <property type="term" value="C:ciliary basal body"/>
    <property type="evidence" value="ECO:0007669"/>
    <property type="project" value="TreeGrafter"/>
</dbReference>
<feature type="region of interest" description="Disordered" evidence="2">
    <location>
        <begin position="59"/>
        <end position="172"/>
    </location>
</feature>
<feature type="region of interest" description="Disordered" evidence="2">
    <location>
        <begin position="1"/>
        <end position="32"/>
    </location>
</feature>
<dbReference type="InterPro" id="IPR033362">
    <property type="entry name" value="SSNA1_fam"/>
</dbReference>
<feature type="compositionally biased region" description="Gly residues" evidence="2">
    <location>
        <begin position="70"/>
        <end position="81"/>
    </location>
</feature>
<organism evidence="3 4">
    <name type="scientific">Anser cygnoides</name>
    <name type="common">Swan goose</name>
    <dbReference type="NCBI Taxonomy" id="8845"/>
    <lineage>
        <taxon>Eukaryota</taxon>
        <taxon>Metazoa</taxon>
        <taxon>Chordata</taxon>
        <taxon>Craniata</taxon>
        <taxon>Vertebrata</taxon>
        <taxon>Euteleostomi</taxon>
        <taxon>Archelosauria</taxon>
        <taxon>Archosauria</taxon>
        <taxon>Dinosauria</taxon>
        <taxon>Saurischia</taxon>
        <taxon>Theropoda</taxon>
        <taxon>Coelurosauria</taxon>
        <taxon>Aves</taxon>
        <taxon>Neognathae</taxon>
        <taxon>Galloanserae</taxon>
        <taxon>Anseriformes</taxon>
        <taxon>Anatidae</taxon>
        <taxon>Anserinae</taxon>
        <taxon>Anser</taxon>
    </lineage>
</organism>
<dbReference type="PANTHER" id="PTHR28661:SF1">
    <property type="entry name" value="MICROTUBULE NUCLEATION FACTOR SSNA1"/>
    <property type="match status" value="1"/>
</dbReference>
<feature type="compositionally biased region" description="Low complexity" evidence="2">
    <location>
        <begin position="101"/>
        <end position="115"/>
    </location>
</feature>
<keyword evidence="1" id="KW-0175">Coiled coil</keyword>
<dbReference type="GO" id="GO:0005813">
    <property type="term" value="C:centrosome"/>
    <property type="evidence" value="ECO:0007669"/>
    <property type="project" value="TreeGrafter"/>
</dbReference>
<dbReference type="PANTHER" id="PTHR28661">
    <property type="entry name" value="SJOEGREN SYNDROME NUCLEAR AUTOANTIGEN 1"/>
    <property type="match status" value="1"/>
</dbReference>
<evidence type="ECO:0000313" key="4">
    <source>
        <dbReference type="Proteomes" id="UP000694521"/>
    </source>
</evidence>
<name>A0A8B9EAE4_ANSCY</name>
<evidence type="ECO:0000256" key="2">
    <source>
        <dbReference type="SAM" id="MobiDB-lite"/>
    </source>
</evidence>
<evidence type="ECO:0008006" key="5">
    <source>
        <dbReference type="Google" id="ProtNLM"/>
    </source>
</evidence>
<dbReference type="Ensembl" id="ENSACDT00005022330.1">
    <property type="protein sequence ID" value="ENSACDP00005018646.1"/>
    <property type="gene ID" value="ENSACDG00005013545.1"/>
</dbReference>
<feature type="compositionally biased region" description="Pro residues" evidence="2">
    <location>
        <begin position="151"/>
        <end position="161"/>
    </location>
</feature>
<feature type="coiled-coil region" evidence="1">
    <location>
        <begin position="210"/>
        <end position="265"/>
    </location>
</feature>
<dbReference type="Proteomes" id="UP000694521">
    <property type="component" value="Unplaced"/>
</dbReference>
<reference evidence="3" key="2">
    <citation type="submission" date="2025-09" db="UniProtKB">
        <authorList>
            <consortium name="Ensembl"/>
        </authorList>
    </citation>
    <scope>IDENTIFICATION</scope>
</reference>
<accession>A0A8B9EAE4</accession>
<sequence>AAAPGRPAGKGGPTTWRRGRGPEEEEEEEEGIYPSLSLCCFLAYITINARPVCVSVRAPGGDGRGRATGAEGGGGGGGGGSAPPRRRPGAGRQAGRGAARGGSAASSAHGPISSARGRRGRRRQLGPVRAETPPERGGRRCGCRRGRLLPPLRPPPPPPPLLQLHPGNSGDAALGVQEAVSEKGTSGSRSRARGQEWRMTQPGAILQGYNNELVKYIEDLCLQKEELNKQIQQAEEEKNKLQHEIQALNEQLEHVCENLDQKIALRNDLSKILNEAETAYMKILDSSRTLLNVLKKEVGDLKHTPELKSNVT</sequence>
<reference evidence="3" key="1">
    <citation type="submission" date="2025-08" db="UniProtKB">
        <authorList>
            <consortium name="Ensembl"/>
        </authorList>
    </citation>
    <scope>IDENTIFICATION</scope>
</reference>
<dbReference type="AlphaFoldDB" id="A0A8B9EAE4"/>
<keyword evidence="4" id="KW-1185">Reference proteome</keyword>
<proteinExistence type="predicted"/>
<evidence type="ECO:0000256" key="1">
    <source>
        <dbReference type="SAM" id="Coils"/>
    </source>
</evidence>